<reference evidence="2" key="1">
    <citation type="submission" date="2021-01" db="EMBL/GenBank/DDBJ databases">
        <title>Whole genome shotgun sequence of Sphaerisporangium rufum NBRC 109079.</title>
        <authorList>
            <person name="Komaki H."/>
            <person name="Tamura T."/>
        </authorList>
    </citation>
    <scope>NUCLEOTIDE SEQUENCE</scope>
    <source>
        <strain evidence="2">NBRC 109079</strain>
    </source>
</reference>
<proteinExistence type="predicted"/>
<evidence type="ECO:0000256" key="1">
    <source>
        <dbReference type="SAM" id="MobiDB-lite"/>
    </source>
</evidence>
<feature type="compositionally biased region" description="Pro residues" evidence="1">
    <location>
        <begin position="17"/>
        <end position="27"/>
    </location>
</feature>
<protein>
    <submittedName>
        <fullName evidence="2">Uncharacterized protein</fullName>
    </submittedName>
</protein>
<organism evidence="2 3">
    <name type="scientific">Sphaerisporangium rufum</name>
    <dbReference type="NCBI Taxonomy" id="1381558"/>
    <lineage>
        <taxon>Bacteria</taxon>
        <taxon>Bacillati</taxon>
        <taxon>Actinomycetota</taxon>
        <taxon>Actinomycetes</taxon>
        <taxon>Streptosporangiales</taxon>
        <taxon>Streptosporangiaceae</taxon>
        <taxon>Sphaerisporangium</taxon>
    </lineage>
</organism>
<sequence length="53" mass="5123">MPSRLAGTHTGGRVAEPPRPAPLPSPTPATAFSLSGTATGALVARSPAAVDGT</sequence>
<dbReference type="Proteomes" id="UP000655287">
    <property type="component" value="Unassembled WGS sequence"/>
</dbReference>
<keyword evidence="3" id="KW-1185">Reference proteome</keyword>
<comment type="caution">
    <text evidence="2">The sequence shown here is derived from an EMBL/GenBank/DDBJ whole genome shotgun (WGS) entry which is preliminary data.</text>
</comment>
<evidence type="ECO:0000313" key="2">
    <source>
        <dbReference type="EMBL" id="GII79429.1"/>
    </source>
</evidence>
<name>A0A919R4J6_9ACTN</name>
<evidence type="ECO:0000313" key="3">
    <source>
        <dbReference type="Proteomes" id="UP000655287"/>
    </source>
</evidence>
<dbReference type="EMBL" id="BOOU01000058">
    <property type="protein sequence ID" value="GII79429.1"/>
    <property type="molecule type" value="Genomic_DNA"/>
</dbReference>
<gene>
    <name evidence="2" type="ORF">Sru01_44110</name>
</gene>
<dbReference type="AlphaFoldDB" id="A0A919R4J6"/>
<accession>A0A919R4J6</accession>
<feature type="region of interest" description="Disordered" evidence="1">
    <location>
        <begin position="1"/>
        <end position="33"/>
    </location>
</feature>